<evidence type="ECO:0000259" key="7">
    <source>
        <dbReference type="Pfam" id="PF01386"/>
    </source>
</evidence>
<dbReference type="PANTHER" id="PTHR33284:SF1">
    <property type="entry name" value="RIBOSOMAL PROTEIN L25_GLN-TRNA SYNTHETASE, ANTI-CODON-BINDING DOMAIN-CONTAINING PROTEIN"/>
    <property type="match status" value="1"/>
</dbReference>
<comment type="subunit">
    <text evidence="5">Part of the 50S ribosomal subunit; part of the 5S rRNA/L5/L18/L25 subcomplex. Contacts the 5S rRNA. Binds to the 5S rRNA independently of L5 and L18.</text>
</comment>
<dbReference type="NCBIfam" id="NF004130">
    <property type="entry name" value="PRK05618.1-5"/>
    <property type="match status" value="1"/>
</dbReference>
<dbReference type="EMBL" id="BMXS01000002">
    <property type="protein sequence ID" value="GGX82227.1"/>
    <property type="molecule type" value="Genomic_DNA"/>
</dbReference>
<feature type="region of interest" description="Disordered" evidence="6">
    <location>
        <begin position="194"/>
        <end position="236"/>
    </location>
</feature>
<keyword evidence="3 5" id="KW-0689">Ribosomal protein</keyword>
<name>A0ABQ2YHF0_9GAMM</name>
<dbReference type="Proteomes" id="UP000653056">
    <property type="component" value="Unassembled WGS sequence"/>
</dbReference>
<dbReference type="Gene3D" id="2.40.240.10">
    <property type="entry name" value="Ribosomal Protein L25, Chain P"/>
    <property type="match status" value="1"/>
</dbReference>
<dbReference type="Gene3D" id="2.170.120.20">
    <property type="entry name" value="Ribosomal protein L25, beta domain"/>
    <property type="match status" value="1"/>
</dbReference>
<accession>A0ABQ2YHF0</accession>
<keyword evidence="4 5" id="KW-0687">Ribonucleoprotein</keyword>
<evidence type="ECO:0000313" key="9">
    <source>
        <dbReference type="EMBL" id="GGX82227.1"/>
    </source>
</evidence>
<keyword evidence="1 5" id="KW-0699">rRNA-binding</keyword>
<dbReference type="PANTHER" id="PTHR33284">
    <property type="entry name" value="RIBOSOMAL PROTEIN L25/GLN-TRNA SYNTHETASE, ANTI-CODON-BINDING DOMAIN-CONTAINING PROTEIN"/>
    <property type="match status" value="1"/>
</dbReference>
<keyword evidence="2 5" id="KW-0694">RNA-binding</keyword>
<dbReference type="InterPro" id="IPR029751">
    <property type="entry name" value="Ribosomal_L25_dom"/>
</dbReference>
<dbReference type="CDD" id="cd00495">
    <property type="entry name" value="Ribosomal_L25_TL5_CTC"/>
    <property type="match status" value="1"/>
</dbReference>
<gene>
    <name evidence="5 9" type="primary">rplY</name>
    <name evidence="5" type="synonym">ctc</name>
    <name evidence="9" type="ORF">GCM10007160_07000</name>
</gene>
<dbReference type="InterPro" id="IPR020056">
    <property type="entry name" value="Rbsml_bL25/Gln-tRNA_synth_N"/>
</dbReference>
<dbReference type="InterPro" id="IPR001021">
    <property type="entry name" value="Ribosomal_bL25_long"/>
</dbReference>
<dbReference type="SUPFAM" id="SSF50715">
    <property type="entry name" value="Ribosomal protein L25-like"/>
    <property type="match status" value="1"/>
</dbReference>
<dbReference type="InterPro" id="IPR037121">
    <property type="entry name" value="Ribosomal_bL25_C"/>
</dbReference>
<dbReference type="NCBIfam" id="NF004128">
    <property type="entry name" value="PRK05618.1-2"/>
    <property type="match status" value="1"/>
</dbReference>
<evidence type="ECO:0000256" key="6">
    <source>
        <dbReference type="SAM" id="MobiDB-lite"/>
    </source>
</evidence>
<evidence type="ECO:0000256" key="4">
    <source>
        <dbReference type="ARBA" id="ARBA00023274"/>
    </source>
</evidence>
<feature type="domain" description="Large ribosomal subunit protein bL25 beta" evidence="8">
    <location>
        <begin position="103"/>
        <end position="192"/>
    </location>
</feature>
<dbReference type="Pfam" id="PF01386">
    <property type="entry name" value="Ribosomal_L25p"/>
    <property type="match status" value="1"/>
</dbReference>
<dbReference type="NCBIfam" id="NF004612">
    <property type="entry name" value="PRK05943.1"/>
    <property type="match status" value="1"/>
</dbReference>
<proteinExistence type="inferred from homology"/>
<feature type="compositionally biased region" description="Basic and acidic residues" evidence="6">
    <location>
        <begin position="206"/>
        <end position="221"/>
    </location>
</feature>
<feature type="domain" description="Large ribosomal subunit protein bL25 L25" evidence="7">
    <location>
        <begin position="6"/>
        <end position="94"/>
    </location>
</feature>
<evidence type="ECO:0000259" key="8">
    <source>
        <dbReference type="Pfam" id="PF14693"/>
    </source>
</evidence>
<evidence type="ECO:0000256" key="2">
    <source>
        <dbReference type="ARBA" id="ARBA00022884"/>
    </source>
</evidence>
<dbReference type="RefSeq" id="WP_189466263.1">
    <property type="nucleotide sequence ID" value="NZ_BMXS01000002.1"/>
</dbReference>
<dbReference type="HAMAP" id="MF_01334">
    <property type="entry name" value="Ribosomal_bL25_CTC"/>
    <property type="match status" value="1"/>
</dbReference>
<comment type="function">
    <text evidence="5">This is one of the proteins that binds to the 5S RNA in the ribosome where it forms part of the central protuberance.</text>
</comment>
<keyword evidence="10" id="KW-1185">Reference proteome</keyword>
<sequence>MSDYQLTANVRKELGKGASRRLRRANQQVAAIIYGGEKAPQPITIDKAAFYKAIEDEAFFSSIINIDVDGSNEQVIVRDLQRHPYKALVTHADFMRIDATHEMTLHVPLHVVGEERCKGIKEQGGVLHVLANDIEVSCLPKDLPEYLEIDITDLGLGGTLHLSDLKLPEGVTSVALSHGEEYDTGIVNITHPTRGIAEEGEEEAEAEAKPEAAPESEAKEQEDQEADQGEGEDKAE</sequence>
<evidence type="ECO:0000256" key="1">
    <source>
        <dbReference type="ARBA" id="ARBA00022730"/>
    </source>
</evidence>
<dbReference type="InterPro" id="IPR020057">
    <property type="entry name" value="Ribosomal_bL25_b-dom"/>
</dbReference>
<reference evidence="10" key="1">
    <citation type="journal article" date="2019" name="Int. J. Syst. Evol. Microbiol.">
        <title>The Global Catalogue of Microorganisms (GCM) 10K type strain sequencing project: providing services to taxonomists for standard genome sequencing and annotation.</title>
        <authorList>
            <consortium name="The Broad Institute Genomics Platform"/>
            <consortium name="The Broad Institute Genome Sequencing Center for Infectious Disease"/>
            <person name="Wu L."/>
            <person name="Ma J."/>
        </authorList>
    </citation>
    <scope>NUCLEOTIDE SEQUENCE [LARGE SCALE GENOMIC DNA]</scope>
    <source>
        <strain evidence="10">KCTC 22228</strain>
    </source>
</reference>
<evidence type="ECO:0000256" key="5">
    <source>
        <dbReference type="HAMAP-Rule" id="MF_01334"/>
    </source>
</evidence>
<evidence type="ECO:0000313" key="10">
    <source>
        <dbReference type="Proteomes" id="UP000653056"/>
    </source>
</evidence>
<protein>
    <recommendedName>
        <fullName evidence="5">Large ribosomal subunit protein bL25</fullName>
    </recommendedName>
    <alternativeName>
        <fullName evidence="5">General stress protein CTC</fullName>
    </alternativeName>
</protein>
<comment type="caution">
    <text evidence="9">The sequence shown here is derived from an EMBL/GenBank/DDBJ whole genome shotgun (WGS) entry which is preliminary data.</text>
</comment>
<dbReference type="GO" id="GO:0005840">
    <property type="term" value="C:ribosome"/>
    <property type="evidence" value="ECO:0007669"/>
    <property type="project" value="UniProtKB-KW"/>
</dbReference>
<evidence type="ECO:0000256" key="3">
    <source>
        <dbReference type="ARBA" id="ARBA00022980"/>
    </source>
</evidence>
<dbReference type="NCBIfam" id="TIGR00731">
    <property type="entry name" value="bL25_bact_ctc"/>
    <property type="match status" value="1"/>
</dbReference>
<dbReference type="InterPro" id="IPR020930">
    <property type="entry name" value="Ribosomal_uL5_bac-type"/>
</dbReference>
<comment type="similarity">
    <text evidence="5">Belongs to the bacterial ribosomal protein bL25 family. CTC subfamily.</text>
</comment>
<dbReference type="InterPro" id="IPR011035">
    <property type="entry name" value="Ribosomal_bL25/Gln-tRNA_synth"/>
</dbReference>
<organism evidence="9 10">
    <name type="scientific">Litchfieldella qijiaojingensis</name>
    <dbReference type="NCBI Taxonomy" id="980347"/>
    <lineage>
        <taxon>Bacteria</taxon>
        <taxon>Pseudomonadati</taxon>
        <taxon>Pseudomonadota</taxon>
        <taxon>Gammaproteobacteria</taxon>
        <taxon>Oceanospirillales</taxon>
        <taxon>Halomonadaceae</taxon>
        <taxon>Litchfieldella</taxon>
    </lineage>
</organism>
<dbReference type="Pfam" id="PF14693">
    <property type="entry name" value="Ribosomal_TL5_C"/>
    <property type="match status" value="1"/>
</dbReference>